<reference evidence="1" key="1">
    <citation type="submission" date="2022-02" db="EMBL/GenBank/DDBJ databases">
        <title>Plant Genome Project.</title>
        <authorList>
            <person name="Zhang R.-G."/>
        </authorList>
    </citation>
    <scope>NUCLEOTIDE SEQUENCE</scope>
    <source>
        <strain evidence="1">AT1</strain>
    </source>
</reference>
<gene>
    <name evidence="1" type="ORF">RHMOL_Rhmol11G0030700</name>
</gene>
<dbReference type="EMBL" id="CM046398">
    <property type="protein sequence ID" value="KAI8530119.1"/>
    <property type="molecule type" value="Genomic_DNA"/>
</dbReference>
<evidence type="ECO:0000313" key="2">
    <source>
        <dbReference type="Proteomes" id="UP001062846"/>
    </source>
</evidence>
<comment type="caution">
    <text evidence="1">The sequence shown here is derived from an EMBL/GenBank/DDBJ whole genome shotgun (WGS) entry which is preliminary data.</text>
</comment>
<dbReference type="Proteomes" id="UP001062846">
    <property type="component" value="Chromosome 11"/>
</dbReference>
<organism evidence="1 2">
    <name type="scientific">Rhododendron molle</name>
    <name type="common">Chinese azalea</name>
    <name type="synonym">Azalea mollis</name>
    <dbReference type="NCBI Taxonomy" id="49168"/>
    <lineage>
        <taxon>Eukaryota</taxon>
        <taxon>Viridiplantae</taxon>
        <taxon>Streptophyta</taxon>
        <taxon>Embryophyta</taxon>
        <taxon>Tracheophyta</taxon>
        <taxon>Spermatophyta</taxon>
        <taxon>Magnoliopsida</taxon>
        <taxon>eudicotyledons</taxon>
        <taxon>Gunneridae</taxon>
        <taxon>Pentapetalae</taxon>
        <taxon>asterids</taxon>
        <taxon>Ericales</taxon>
        <taxon>Ericaceae</taxon>
        <taxon>Ericoideae</taxon>
        <taxon>Rhodoreae</taxon>
        <taxon>Rhododendron</taxon>
    </lineage>
</organism>
<evidence type="ECO:0000313" key="1">
    <source>
        <dbReference type="EMBL" id="KAI8530119.1"/>
    </source>
</evidence>
<keyword evidence="2" id="KW-1185">Reference proteome</keyword>
<accession>A0ACC0LP51</accession>
<proteinExistence type="predicted"/>
<sequence length="79" mass="8454">MFHEFSQVGLAEEAEEAEVLMLGPDALEDPTSLIMEAKGSLKNCIFKPHLTCIHDTSESASASAFESESESSESSKSSS</sequence>
<protein>
    <submittedName>
        <fullName evidence="1">Uncharacterized protein</fullName>
    </submittedName>
</protein>
<name>A0ACC0LP51_RHOML</name>